<dbReference type="Pfam" id="PF09994">
    <property type="entry name" value="T6SS_Tle1-like_cat"/>
    <property type="match status" value="1"/>
</dbReference>
<keyword evidence="3" id="KW-1185">Reference proteome</keyword>
<evidence type="ECO:0000259" key="1">
    <source>
        <dbReference type="Pfam" id="PF09994"/>
    </source>
</evidence>
<evidence type="ECO:0000313" key="3">
    <source>
        <dbReference type="Proteomes" id="UP001239445"/>
    </source>
</evidence>
<dbReference type="InterPro" id="IPR018712">
    <property type="entry name" value="Tle1-like_cat"/>
</dbReference>
<reference evidence="2" key="1">
    <citation type="submission" date="2023-06" db="EMBL/GenBank/DDBJ databases">
        <title>Genome-scale phylogeny and comparative genomics of the fungal order Sordariales.</title>
        <authorList>
            <consortium name="Lawrence Berkeley National Laboratory"/>
            <person name="Hensen N."/>
            <person name="Bonometti L."/>
            <person name="Westerberg I."/>
            <person name="Brannstrom I.O."/>
            <person name="Guillou S."/>
            <person name="Cros-Aarteil S."/>
            <person name="Calhoun S."/>
            <person name="Haridas S."/>
            <person name="Kuo A."/>
            <person name="Mondo S."/>
            <person name="Pangilinan J."/>
            <person name="Riley R."/>
            <person name="Labutti K."/>
            <person name="Andreopoulos B."/>
            <person name="Lipzen A."/>
            <person name="Chen C."/>
            <person name="Yanf M."/>
            <person name="Daum C."/>
            <person name="Ng V."/>
            <person name="Clum A."/>
            <person name="Steindorff A."/>
            <person name="Ohm R."/>
            <person name="Martin F."/>
            <person name="Silar P."/>
            <person name="Natvig D."/>
            <person name="Lalanne C."/>
            <person name="Gautier V."/>
            <person name="Ament-Velasquez S.L."/>
            <person name="Kruys A."/>
            <person name="Hutchinson M.I."/>
            <person name="Powell A.J."/>
            <person name="Barry K."/>
            <person name="Miller A.N."/>
            <person name="Grigoriev I.V."/>
            <person name="Debuchy R."/>
            <person name="Gladieux P."/>
            <person name="Thoren M.H."/>
            <person name="Johannesson H."/>
        </authorList>
    </citation>
    <scope>NUCLEOTIDE SEQUENCE</scope>
    <source>
        <strain evidence="2">PSN4</strain>
    </source>
</reference>
<dbReference type="SUPFAM" id="SSF53474">
    <property type="entry name" value="alpha/beta-Hydrolases"/>
    <property type="match status" value="1"/>
</dbReference>
<dbReference type="Proteomes" id="UP001239445">
    <property type="component" value="Unassembled WGS sequence"/>
</dbReference>
<sequence>MNHLRRVATMGSREHKRIIVCCDGTWMNSIGLKAAAPPSNVTRIAKCFKRQCSDGTPQIIVYDPGVGSGASRVDQLMGGAFGMGLEQNIRGTYNFICNNYLDGDEIILLGFSRGAFTARSVADMIGTFGLLTPEGHEHFNEIFEDYENIADPKRNLNKYMIKLDAYPGEKGRLDWIHKRKKTYIDYLVKNKLTRGRFPDHDEGPDVTIKAIAVWDTVGTLGIPPAPIIGIRGSAAQWKFTDTIISNKVENAFQALALDEPRFAFRPALWERLKENKTNLKQVWFPGNHGGVGGGWWDQGMSDITLAWMVDQLTPLGIEFDHDELTETFCRTLAYQTVHPYPYIPRQIPLPTPHFVKQYFPLPHWLSRLLGKVHSKPWAHGDIYHAPATADPQLRDHDDCPAYKHTPHTPVKLGTPPGRPWALGQLRFPDSFFQCFVGSWVRTPGMTMRVNPENNADTTTPLERTEERIHSSVRVRLACQGLGWDDRAPWECKALTGNPTNGVRWRLVKGKSRERLVGGGKICGSDHEEGVNGETHDNGTLYPLGEGDCDWHWVWDRKGTGRGGKASLEPKVRHIPEEPLDGYWERYLLGLSAGEKGRDVWRFALENPPAVAMH</sequence>
<feature type="domain" description="T6SS Phospholipase effector Tle1-like catalytic" evidence="1">
    <location>
        <begin position="16"/>
        <end position="311"/>
    </location>
</feature>
<proteinExistence type="predicted"/>
<accession>A0AAJ0BN77</accession>
<dbReference type="PANTHER" id="PTHR33840:SF1">
    <property type="entry name" value="TLE1 PHOSPHOLIPASE DOMAIN-CONTAINING PROTEIN"/>
    <property type="match status" value="1"/>
</dbReference>
<gene>
    <name evidence="2" type="ORF">QBC47DRAFT_370881</name>
</gene>
<evidence type="ECO:0000313" key="2">
    <source>
        <dbReference type="EMBL" id="KAK1759006.1"/>
    </source>
</evidence>
<dbReference type="InterPro" id="IPR029058">
    <property type="entry name" value="AB_hydrolase_fold"/>
</dbReference>
<comment type="caution">
    <text evidence="2">The sequence shown here is derived from an EMBL/GenBank/DDBJ whole genome shotgun (WGS) entry which is preliminary data.</text>
</comment>
<protein>
    <recommendedName>
        <fullName evidence="1">T6SS Phospholipase effector Tle1-like catalytic domain-containing protein</fullName>
    </recommendedName>
</protein>
<dbReference type="AlphaFoldDB" id="A0AAJ0BN77"/>
<dbReference type="EMBL" id="MU839828">
    <property type="protein sequence ID" value="KAK1759006.1"/>
    <property type="molecule type" value="Genomic_DNA"/>
</dbReference>
<organism evidence="2 3">
    <name type="scientific">Echria macrotheca</name>
    <dbReference type="NCBI Taxonomy" id="438768"/>
    <lineage>
        <taxon>Eukaryota</taxon>
        <taxon>Fungi</taxon>
        <taxon>Dikarya</taxon>
        <taxon>Ascomycota</taxon>
        <taxon>Pezizomycotina</taxon>
        <taxon>Sordariomycetes</taxon>
        <taxon>Sordariomycetidae</taxon>
        <taxon>Sordariales</taxon>
        <taxon>Schizotheciaceae</taxon>
        <taxon>Echria</taxon>
    </lineage>
</organism>
<dbReference type="PANTHER" id="PTHR33840">
    <property type="match status" value="1"/>
</dbReference>
<name>A0AAJ0BN77_9PEZI</name>